<comment type="caution">
    <text evidence="1">The sequence shown here is derived from an EMBL/GenBank/DDBJ whole genome shotgun (WGS) entry which is preliminary data.</text>
</comment>
<dbReference type="EMBL" id="CM042010">
    <property type="protein sequence ID" value="KAI3782609.1"/>
    <property type="molecule type" value="Genomic_DNA"/>
</dbReference>
<sequence>MFNRTHAKPLSPTTFDAIVKPPSVKMLVMVTVVNISILKECGVICKILLFVTLPIAVLIPSDCGSYSIAVLIPSDFCGSNFACRHILGVKVTYHDIEAIDPGYFKNLKWMLENDISDILDLTFSIDVDEEKLILCERTEANTEYSGYSAASPVIQWFWEVTQGFSKEDKARLLQFVTGTSTFWSGSGSNSMYFEESAPEKP</sequence>
<gene>
    <name evidence="1" type="ORF">L2E82_12661</name>
</gene>
<reference evidence="1 2" key="2">
    <citation type="journal article" date="2022" name="Mol. Ecol. Resour.">
        <title>The genomes of chicory, endive, great burdock and yacon provide insights into Asteraceae paleo-polyploidization history and plant inulin production.</title>
        <authorList>
            <person name="Fan W."/>
            <person name="Wang S."/>
            <person name="Wang H."/>
            <person name="Wang A."/>
            <person name="Jiang F."/>
            <person name="Liu H."/>
            <person name="Zhao H."/>
            <person name="Xu D."/>
            <person name="Zhang Y."/>
        </authorList>
    </citation>
    <scope>NUCLEOTIDE SEQUENCE [LARGE SCALE GENOMIC DNA]</scope>
    <source>
        <strain evidence="2">cv. Punajuju</strain>
        <tissue evidence="1">Leaves</tissue>
    </source>
</reference>
<keyword evidence="2" id="KW-1185">Reference proteome</keyword>
<dbReference type="Proteomes" id="UP001055811">
    <property type="component" value="Linkage Group LG02"/>
</dbReference>
<reference evidence="2" key="1">
    <citation type="journal article" date="2022" name="Mol. Ecol. Resour.">
        <title>The genomes of chicory, endive, great burdock and yacon provide insights into Asteraceae palaeo-polyploidization history and plant inulin production.</title>
        <authorList>
            <person name="Fan W."/>
            <person name="Wang S."/>
            <person name="Wang H."/>
            <person name="Wang A."/>
            <person name="Jiang F."/>
            <person name="Liu H."/>
            <person name="Zhao H."/>
            <person name="Xu D."/>
            <person name="Zhang Y."/>
        </authorList>
    </citation>
    <scope>NUCLEOTIDE SEQUENCE [LARGE SCALE GENOMIC DNA]</scope>
    <source>
        <strain evidence="2">cv. Punajuju</strain>
    </source>
</reference>
<proteinExistence type="predicted"/>
<evidence type="ECO:0000313" key="2">
    <source>
        <dbReference type="Proteomes" id="UP001055811"/>
    </source>
</evidence>
<accession>A0ACB9GGG0</accession>
<name>A0ACB9GGG0_CICIN</name>
<organism evidence="1 2">
    <name type="scientific">Cichorium intybus</name>
    <name type="common">Chicory</name>
    <dbReference type="NCBI Taxonomy" id="13427"/>
    <lineage>
        <taxon>Eukaryota</taxon>
        <taxon>Viridiplantae</taxon>
        <taxon>Streptophyta</taxon>
        <taxon>Embryophyta</taxon>
        <taxon>Tracheophyta</taxon>
        <taxon>Spermatophyta</taxon>
        <taxon>Magnoliopsida</taxon>
        <taxon>eudicotyledons</taxon>
        <taxon>Gunneridae</taxon>
        <taxon>Pentapetalae</taxon>
        <taxon>asterids</taxon>
        <taxon>campanulids</taxon>
        <taxon>Asterales</taxon>
        <taxon>Asteraceae</taxon>
        <taxon>Cichorioideae</taxon>
        <taxon>Cichorieae</taxon>
        <taxon>Cichoriinae</taxon>
        <taxon>Cichorium</taxon>
    </lineage>
</organism>
<evidence type="ECO:0000313" key="1">
    <source>
        <dbReference type="EMBL" id="KAI3782609.1"/>
    </source>
</evidence>
<protein>
    <submittedName>
        <fullName evidence="1">Uncharacterized protein</fullName>
    </submittedName>
</protein>